<dbReference type="InterPro" id="IPR001308">
    <property type="entry name" value="ETF_a/FixB"/>
</dbReference>
<proteinExistence type="inferred from homology"/>
<organism evidence="6 7">
    <name type="scientific">Desulfitobacterium chlororespirans DSM 11544</name>
    <dbReference type="NCBI Taxonomy" id="1121395"/>
    <lineage>
        <taxon>Bacteria</taxon>
        <taxon>Bacillati</taxon>
        <taxon>Bacillota</taxon>
        <taxon>Clostridia</taxon>
        <taxon>Eubacteriales</taxon>
        <taxon>Desulfitobacteriaceae</taxon>
        <taxon>Desulfitobacterium</taxon>
    </lineage>
</organism>
<evidence type="ECO:0000256" key="3">
    <source>
        <dbReference type="ARBA" id="ARBA00022630"/>
    </source>
</evidence>
<dbReference type="InterPro" id="IPR014730">
    <property type="entry name" value="ETF_a/b_N"/>
</dbReference>
<dbReference type="InterPro" id="IPR029035">
    <property type="entry name" value="DHS-like_NAD/FAD-binding_dom"/>
</dbReference>
<dbReference type="RefSeq" id="WP_072771844.1">
    <property type="nucleotide sequence ID" value="NZ_FRDN01000005.1"/>
</dbReference>
<dbReference type="InterPro" id="IPR014731">
    <property type="entry name" value="ETF_asu_C"/>
</dbReference>
<keyword evidence="4" id="KW-0274">FAD</keyword>
<protein>
    <submittedName>
        <fullName evidence="6">Electron transfer flavoprotein alpha subunit apoprotein</fullName>
    </submittedName>
</protein>
<comment type="cofactor">
    <cofactor evidence="4">
        <name>FAD</name>
        <dbReference type="ChEBI" id="CHEBI:57692"/>
    </cofactor>
    <text evidence="4">Binds 1 FAD per dimer.</text>
</comment>
<dbReference type="SUPFAM" id="SSF52467">
    <property type="entry name" value="DHS-like NAD/FAD-binding domain"/>
    <property type="match status" value="1"/>
</dbReference>
<dbReference type="GO" id="GO:0050660">
    <property type="term" value="F:flavin adenine dinucleotide binding"/>
    <property type="evidence" value="ECO:0007669"/>
    <property type="project" value="InterPro"/>
</dbReference>
<comment type="similarity">
    <text evidence="1">Belongs to the ETF alpha-subunit/FixB family.</text>
</comment>
<feature type="binding site" evidence="4">
    <location>
        <begin position="255"/>
        <end position="262"/>
    </location>
    <ligand>
        <name>FAD</name>
        <dbReference type="ChEBI" id="CHEBI:57692"/>
    </ligand>
</feature>
<gene>
    <name evidence="6" type="ORF">SAMN02745215_01297</name>
</gene>
<evidence type="ECO:0000256" key="2">
    <source>
        <dbReference type="ARBA" id="ARBA00022448"/>
    </source>
</evidence>
<evidence type="ECO:0000313" key="6">
    <source>
        <dbReference type="EMBL" id="SHN63351.1"/>
    </source>
</evidence>
<feature type="domain" description="Electron transfer flavoprotein alpha/beta-subunit N-terminal" evidence="5">
    <location>
        <begin position="4"/>
        <end position="174"/>
    </location>
</feature>
<evidence type="ECO:0000313" key="7">
    <source>
        <dbReference type="Proteomes" id="UP000184010"/>
    </source>
</evidence>
<dbReference type="Gene3D" id="3.40.50.1220">
    <property type="entry name" value="TPP-binding domain"/>
    <property type="match status" value="1"/>
</dbReference>
<evidence type="ECO:0000256" key="4">
    <source>
        <dbReference type="PIRSR" id="PIRSR000089-1"/>
    </source>
</evidence>
<keyword evidence="3" id="KW-0285">Flavoprotein</keyword>
<feature type="binding site" evidence="4">
    <location>
        <begin position="223"/>
        <end position="224"/>
    </location>
    <ligand>
        <name>FAD</name>
        <dbReference type="ChEBI" id="CHEBI:57692"/>
    </ligand>
</feature>
<dbReference type="SMART" id="SM00893">
    <property type="entry name" value="ETF"/>
    <property type="match status" value="1"/>
</dbReference>
<dbReference type="PIRSF" id="PIRSF000089">
    <property type="entry name" value="Electra_flavoP_a"/>
    <property type="match status" value="1"/>
</dbReference>
<keyword evidence="7" id="KW-1185">Reference proteome</keyword>
<feature type="binding site" evidence="4">
    <location>
        <position position="198"/>
    </location>
    <ligand>
        <name>FAD</name>
        <dbReference type="ChEBI" id="CHEBI:57692"/>
    </ligand>
</feature>
<dbReference type="Pfam" id="PF01012">
    <property type="entry name" value="ETF"/>
    <property type="match status" value="1"/>
</dbReference>
<dbReference type="Pfam" id="PF00766">
    <property type="entry name" value="ETF_alpha"/>
    <property type="match status" value="1"/>
</dbReference>
<evidence type="ECO:0000259" key="5">
    <source>
        <dbReference type="SMART" id="SM00893"/>
    </source>
</evidence>
<dbReference type="GO" id="GO:0009055">
    <property type="term" value="F:electron transfer activity"/>
    <property type="evidence" value="ECO:0007669"/>
    <property type="project" value="InterPro"/>
</dbReference>
<dbReference type="Proteomes" id="UP000184010">
    <property type="component" value="Unassembled WGS sequence"/>
</dbReference>
<evidence type="ECO:0000256" key="1">
    <source>
        <dbReference type="ARBA" id="ARBA00005817"/>
    </source>
</evidence>
<dbReference type="EMBL" id="FRDN01000005">
    <property type="protein sequence ID" value="SHN63351.1"/>
    <property type="molecule type" value="Genomic_DNA"/>
</dbReference>
<dbReference type="PANTHER" id="PTHR43153">
    <property type="entry name" value="ELECTRON TRANSFER FLAVOPROTEIN ALPHA"/>
    <property type="match status" value="1"/>
</dbReference>
<dbReference type="PANTHER" id="PTHR43153:SF11">
    <property type="entry name" value="ELECTRON TRANSFER FLAVOPROTEIN, SUBUNIT ALPHA (ETFA)"/>
    <property type="match status" value="1"/>
</dbReference>
<dbReference type="GO" id="GO:0033539">
    <property type="term" value="P:fatty acid beta-oxidation using acyl-CoA dehydrogenase"/>
    <property type="evidence" value="ECO:0007669"/>
    <property type="project" value="TreeGrafter"/>
</dbReference>
<name>A0A1M7SY75_9FIRM</name>
<sequence>MNKIWIIAENPETAYELTGKARALGEHLTVYLVGDQEAAQQAIRCGADLVKRMEIPATTVWEHYVNVLVPEAEIARPELILVEAGSRGKDLAAQLAARLGCPCVTDCKKLESVAGRLLLQRIVYGGLASQDLECADYPLVVTIAPHTFERPEPAPREGKIVNLPLAQKDSRVQVMERKAKGASQVNLAEAKVVIGVGRGLTDQSGLAWFEETARLLGGELGCTRPLAEDLGWLSEERYIGISGRQIKPDLYLCAGISGQVQHVFGIREAKTIVSIDKNENAPIFKVSDYYVVGNLEEVLPAFLTELKNHQS</sequence>
<dbReference type="SUPFAM" id="SSF52402">
    <property type="entry name" value="Adenine nucleotide alpha hydrolases-like"/>
    <property type="match status" value="1"/>
</dbReference>
<dbReference type="AlphaFoldDB" id="A0A1M7SY75"/>
<dbReference type="InterPro" id="IPR014729">
    <property type="entry name" value="Rossmann-like_a/b/a_fold"/>
</dbReference>
<dbReference type="STRING" id="1121395.SAMN02745215_01297"/>
<accession>A0A1M7SY75</accession>
<dbReference type="Gene3D" id="3.40.50.620">
    <property type="entry name" value="HUPs"/>
    <property type="match status" value="1"/>
</dbReference>
<reference evidence="7" key="1">
    <citation type="submission" date="2016-12" db="EMBL/GenBank/DDBJ databases">
        <authorList>
            <person name="Varghese N."/>
            <person name="Submissions S."/>
        </authorList>
    </citation>
    <scope>NUCLEOTIDE SEQUENCE [LARGE SCALE GENOMIC DNA]</scope>
    <source>
        <strain evidence="7">DSM 11544</strain>
    </source>
</reference>
<keyword evidence="2" id="KW-0813">Transport</keyword>
<dbReference type="FunFam" id="3.40.50.1220:FF:000004">
    <property type="entry name" value="Electron transfer flavoprotein"/>
    <property type="match status" value="1"/>
</dbReference>